<sequence length="334" mass="37775">MRAKSKQTGQFRRLSSSQGYLSMFRRVAFTLHLFSFAYINPTSFDFAIQDLLRKLQTDGILDWVQRAGLRAVHLTLPPLEVRCLGPWTSTTANGRLDVAHWKQGTTQHLLATSTQLGFTTRRRLGDRQTTRENRSTEKRTSAIEAKSITSRRGVNFHCNSIKRPSPINLATQEKYQQTLQCLPSPTTQEGDLLSFSYKCYSGVGFSSSPALLPGFNQLRLPQAPKHQTISLQTKWPWDQTRTSTCQSHINTPYTNHTHAVLPYPCRCLIANQFLQSSPGKIQHDRPPSFPYHHNSVSSAHSPHHNPCRFDAFRLVHSSITHCHIKVSCKPTAGN</sequence>
<dbReference type="EMBL" id="MPDP01000324">
    <property type="protein sequence ID" value="KAK1445310.1"/>
    <property type="molecule type" value="Genomic_DNA"/>
</dbReference>
<keyword evidence="2" id="KW-1185">Reference proteome</keyword>
<reference evidence="1" key="1">
    <citation type="submission" date="2016-11" db="EMBL/GenBank/DDBJ databases">
        <title>The genome sequence of Colletotrichum cuscutae.</title>
        <authorList>
            <person name="Baroncelli R."/>
        </authorList>
    </citation>
    <scope>NUCLEOTIDE SEQUENCE</scope>
    <source>
        <strain evidence="1">IMI 304802</strain>
    </source>
</reference>
<dbReference type="AlphaFoldDB" id="A0AAI9TV93"/>
<accession>A0AAI9TV93</accession>
<comment type="caution">
    <text evidence="1">The sequence shown here is derived from an EMBL/GenBank/DDBJ whole genome shotgun (WGS) entry which is preliminary data.</text>
</comment>
<evidence type="ECO:0000313" key="1">
    <source>
        <dbReference type="EMBL" id="KAK1445310.1"/>
    </source>
</evidence>
<evidence type="ECO:0000313" key="2">
    <source>
        <dbReference type="Proteomes" id="UP001239213"/>
    </source>
</evidence>
<protein>
    <submittedName>
        <fullName evidence="1">Uncharacterized protein</fullName>
    </submittedName>
</protein>
<name>A0AAI9TV93_9PEZI</name>
<dbReference type="Proteomes" id="UP001239213">
    <property type="component" value="Unassembled WGS sequence"/>
</dbReference>
<proteinExistence type="predicted"/>
<organism evidence="1 2">
    <name type="scientific">Colletotrichum cuscutae</name>
    <dbReference type="NCBI Taxonomy" id="1209917"/>
    <lineage>
        <taxon>Eukaryota</taxon>
        <taxon>Fungi</taxon>
        <taxon>Dikarya</taxon>
        <taxon>Ascomycota</taxon>
        <taxon>Pezizomycotina</taxon>
        <taxon>Sordariomycetes</taxon>
        <taxon>Hypocreomycetidae</taxon>
        <taxon>Glomerellales</taxon>
        <taxon>Glomerellaceae</taxon>
        <taxon>Colletotrichum</taxon>
        <taxon>Colletotrichum acutatum species complex</taxon>
    </lineage>
</organism>
<gene>
    <name evidence="1" type="ORF">CCUS01_12636</name>
</gene>